<dbReference type="Gene3D" id="3.90.550.10">
    <property type="entry name" value="Spore Coat Polysaccharide Biosynthesis Protein SpsA, Chain A"/>
    <property type="match status" value="1"/>
</dbReference>
<gene>
    <name evidence="2" type="ORF">QFZ53_001946</name>
</gene>
<organism evidence="2 3">
    <name type="scientific">Microbacterium natoriense</name>
    <dbReference type="NCBI Taxonomy" id="284570"/>
    <lineage>
        <taxon>Bacteria</taxon>
        <taxon>Bacillati</taxon>
        <taxon>Actinomycetota</taxon>
        <taxon>Actinomycetes</taxon>
        <taxon>Micrococcales</taxon>
        <taxon>Microbacteriaceae</taxon>
        <taxon>Microbacterium</taxon>
    </lineage>
</organism>
<dbReference type="Proteomes" id="UP001244427">
    <property type="component" value="Unassembled WGS sequence"/>
</dbReference>
<dbReference type="AlphaFoldDB" id="A0AAW8EY59"/>
<feature type="domain" description="Glycosyltransferase 2-like" evidence="1">
    <location>
        <begin position="28"/>
        <end position="142"/>
    </location>
</feature>
<dbReference type="Pfam" id="PF00535">
    <property type="entry name" value="Glycos_transf_2"/>
    <property type="match status" value="1"/>
</dbReference>
<protein>
    <recommendedName>
        <fullName evidence="1">Glycosyltransferase 2-like domain-containing protein</fullName>
    </recommendedName>
</protein>
<dbReference type="EMBL" id="JAUSXV010000001">
    <property type="protein sequence ID" value="MDQ0647750.1"/>
    <property type="molecule type" value="Genomic_DNA"/>
</dbReference>
<accession>A0AAW8EY59</accession>
<dbReference type="InterPro" id="IPR001173">
    <property type="entry name" value="Glyco_trans_2-like"/>
</dbReference>
<dbReference type="InterPro" id="IPR029044">
    <property type="entry name" value="Nucleotide-diphossugar_trans"/>
</dbReference>
<dbReference type="SUPFAM" id="SSF53448">
    <property type="entry name" value="Nucleotide-diphospho-sugar transferases"/>
    <property type="match status" value="1"/>
</dbReference>
<evidence type="ECO:0000313" key="2">
    <source>
        <dbReference type="EMBL" id="MDQ0647750.1"/>
    </source>
</evidence>
<evidence type="ECO:0000259" key="1">
    <source>
        <dbReference type="Pfam" id="PF00535"/>
    </source>
</evidence>
<evidence type="ECO:0000313" key="3">
    <source>
        <dbReference type="Proteomes" id="UP001244427"/>
    </source>
</evidence>
<reference evidence="2 3" key="1">
    <citation type="submission" date="2023-07" db="EMBL/GenBank/DDBJ databases">
        <title>Comparative genomics of wheat-associated soil bacteria to identify genetic determinants of phenazine resistance.</title>
        <authorList>
            <person name="Mouncey N."/>
        </authorList>
    </citation>
    <scope>NUCLEOTIDE SEQUENCE [LARGE SCALE GENOMIC DNA]</scope>
    <source>
        <strain evidence="2 3">W4I9-1</strain>
    </source>
</reference>
<comment type="caution">
    <text evidence="2">The sequence shown here is derived from an EMBL/GenBank/DDBJ whole genome shotgun (WGS) entry which is preliminary data.</text>
</comment>
<proteinExistence type="predicted"/>
<sequence length="368" mass="40576">MYRGGRLRAINGATMMGTVAMTSRSGWIVLAAYQPDPELFARQLRSIQDQTLEDWTCIVSVDGDAETVRRVLAETVGDDPRFRLIVDDGVRRGFYLNFERGLLEVSVDAEWVALSDQDDFWYPEKLALLTARLGEAPLVSGQARLVRHPSGEVLGVTDRVFSGQAELVLANQVTGSLCVFRGELLKTALPFPRVPTRVETHDHWLAVCAATYGDLAILDDVVQDYVQHGANVYGDPSQQPAMGLAQTVRETLEKARRYEGSASPFAVLRMFFLVQVGWRQVIVEVLQARGRVVSPGVAAAFGRRRRLRPLRSLQRHAEAEGITVRRSSLEYLISWAAGAVTGGRRRAHRLAVRASSIPALSRQGAGPG</sequence>
<name>A0AAW8EY59_9MICO</name>
<keyword evidence="3" id="KW-1185">Reference proteome</keyword>